<proteinExistence type="predicted"/>
<reference evidence="2" key="2">
    <citation type="submission" date="2018-07" db="EMBL/GenBank/DDBJ databases">
        <authorList>
            <person name="Quirk P.G."/>
            <person name="Krulwich T.A."/>
        </authorList>
    </citation>
    <scope>NUCLEOTIDE SEQUENCE</scope>
</reference>
<gene>
    <name evidence="2" type="primary">CSON011780</name>
</gene>
<dbReference type="VEuPathDB" id="VectorBase:CSON011780"/>
<evidence type="ECO:0000313" key="2">
    <source>
        <dbReference type="EMBL" id="SSX24992.1"/>
    </source>
</evidence>
<reference evidence="1" key="1">
    <citation type="submission" date="2018-04" db="EMBL/GenBank/DDBJ databases">
        <authorList>
            <person name="Go L.Y."/>
            <person name="Mitchell J.A."/>
        </authorList>
    </citation>
    <scope>NUCLEOTIDE SEQUENCE</scope>
    <source>
        <tissue evidence="1">Whole organism</tissue>
    </source>
</reference>
<protein>
    <submittedName>
        <fullName evidence="2">CSON011780 protein</fullName>
    </submittedName>
</protein>
<accession>A0A336M3Y5</accession>
<sequence>MDWFKCYPYYTCCRRRCLCRKRHNSKT</sequence>
<name>A0A336M3Y5_CULSO</name>
<dbReference type="EMBL" id="UFQS01000526">
    <property type="protein sequence ID" value="SSX04629.1"/>
    <property type="molecule type" value="Genomic_DNA"/>
</dbReference>
<dbReference type="AlphaFoldDB" id="A0A336M3Y5"/>
<dbReference type="EMBL" id="UFQT01000526">
    <property type="protein sequence ID" value="SSX24992.1"/>
    <property type="molecule type" value="Genomic_DNA"/>
</dbReference>
<organism evidence="2">
    <name type="scientific">Culicoides sonorensis</name>
    <name type="common">Biting midge</name>
    <dbReference type="NCBI Taxonomy" id="179676"/>
    <lineage>
        <taxon>Eukaryota</taxon>
        <taxon>Metazoa</taxon>
        <taxon>Ecdysozoa</taxon>
        <taxon>Arthropoda</taxon>
        <taxon>Hexapoda</taxon>
        <taxon>Insecta</taxon>
        <taxon>Pterygota</taxon>
        <taxon>Neoptera</taxon>
        <taxon>Endopterygota</taxon>
        <taxon>Diptera</taxon>
        <taxon>Nematocera</taxon>
        <taxon>Chironomoidea</taxon>
        <taxon>Ceratopogonidae</taxon>
        <taxon>Ceratopogoninae</taxon>
        <taxon>Culicoides</taxon>
        <taxon>Monoculicoides</taxon>
    </lineage>
</organism>
<evidence type="ECO:0000313" key="1">
    <source>
        <dbReference type="EMBL" id="SSX04629.1"/>
    </source>
</evidence>